<dbReference type="GO" id="GO:0042795">
    <property type="term" value="P:snRNA transcription by RNA polymerase II"/>
    <property type="evidence" value="ECO:0007669"/>
    <property type="project" value="TreeGrafter"/>
</dbReference>
<dbReference type="EMBL" id="KZ149941">
    <property type="protein sequence ID" value="PZC76912.1"/>
    <property type="molecule type" value="Genomic_DNA"/>
</dbReference>
<dbReference type="GO" id="GO:0000978">
    <property type="term" value="F:RNA polymerase II cis-regulatory region sequence-specific DNA binding"/>
    <property type="evidence" value="ECO:0007669"/>
    <property type="project" value="TreeGrafter"/>
</dbReference>
<feature type="region of interest" description="Disordered" evidence="11">
    <location>
        <begin position="93"/>
        <end position="119"/>
    </location>
</feature>
<keyword evidence="13" id="KW-1185">Reference proteome</keyword>
<dbReference type="Proteomes" id="UP000249218">
    <property type="component" value="Unassembled WGS sequence"/>
</dbReference>
<name>A0A2W1BPD6_HELAM</name>
<comment type="function">
    <text evidence="8">Part of the SNAPc complex required for the transcription of both RNA polymerase II and III small-nuclear RNA genes. Binds to the proximal sequence element (PSE), a non-TATA-box basal promoter element common to these 2 types of genes. Recruits TBP and BRF2 to the U6 snRNA TATA box.</text>
</comment>
<dbReference type="GO" id="GO:0003681">
    <property type="term" value="F:bent DNA binding"/>
    <property type="evidence" value="ECO:0007669"/>
    <property type="project" value="TreeGrafter"/>
</dbReference>
<dbReference type="OMA" id="NCEHLFT"/>
<keyword evidence="7" id="KW-0539">Nucleus</keyword>
<dbReference type="OrthoDB" id="46583at2759"/>
<dbReference type="AlphaFoldDB" id="A0A2W1BPD6"/>
<evidence type="ECO:0000256" key="8">
    <source>
        <dbReference type="ARBA" id="ARBA00025193"/>
    </source>
</evidence>
<evidence type="ECO:0000256" key="3">
    <source>
        <dbReference type="ARBA" id="ARBA00013634"/>
    </source>
</evidence>
<dbReference type="GO" id="GO:0005634">
    <property type="term" value="C:nucleus"/>
    <property type="evidence" value="ECO:0007669"/>
    <property type="project" value="UniProtKB-SubCell"/>
</dbReference>
<dbReference type="GO" id="GO:0001006">
    <property type="term" value="F:RNA polymerase III type 3 promoter sequence-specific DNA binding"/>
    <property type="evidence" value="ECO:0007669"/>
    <property type="project" value="TreeGrafter"/>
</dbReference>
<reference evidence="12 13" key="1">
    <citation type="journal article" date="2017" name="BMC Biol.">
        <title>Genomic innovations, transcriptional plasticity and gene loss underlying the evolution and divergence of two highly polyphagous and invasive Helicoverpa pest species.</title>
        <authorList>
            <person name="Pearce S.L."/>
            <person name="Clarke D.F."/>
            <person name="East P.D."/>
            <person name="Elfekih S."/>
            <person name="Gordon K.H."/>
            <person name="Jermiin L.S."/>
            <person name="McGaughran A."/>
            <person name="Oakeshott J.G."/>
            <person name="Papanikolaou A."/>
            <person name="Perera O.P."/>
            <person name="Rane R.V."/>
            <person name="Richards S."/>
            <person name="Tay W.T."/>
            <person name="Walsh T.K."/>
            <person name="Anderson A."/>
            <person name="Anderson C.J."/>
            <person name="Asgari S."/>
            <person name="Board P.G."/>
            <person name="Bretschneider A."/>
            <person name="Campbell P.M."/>
            <person name="Chertemps T."/>
            <person name="Christeller J.T."/>
            <person name="Coppin C.W."/>
            <person name="Downes S.J."/>
            <person name="Duan G."/>
            <person name="Farnsworth C.A."/>
            <person name="Good R.T."/>
            <person name="Han L.B."/>
            <person name="Han Y.C."/>
            <person name="Hatje K."/>
            <person name="Horne I."/>
            <person name="Huang Y.P."/>
            <person name="Hughes D.S."/>
            <person name="Jacquin-Joly E."/>
            <person name="James W."/>
            <person name="Jhangiani S."/>
            <person name="Kollmar M."/>
            <person name="Kuwar S.S."/>
            <person name="Li S."/>
            <person name="Liu N.Y."/>
            <person name="Maibeche M.T."/>
            <person name="Miller J.R."/>
            <person name="Montagne N."/>
            <person name="Perry T."/>
            <person name="Qu J."/>
            <person name="Song S.V."/>
            <person name="Sutton G.G."/>
            <person name="Vogel H."/>
            <person name="Walenz B.P."/>
            <person name="Xu W."/>
            <person name="Zhang H.J."/>
            <person name="Zou Z."/>
            <person name="Batterham P."/>
            <person name="Edwards O.R."/>
            <person name="Feyereisen R."/>
            <person name="Gibbs R.A."/>
            <person name="Heckel D.G."/>
            <person name="McGrath A."/>
            <person name="Robin C."/>
            <person name="Scherer S.E."/>
            <person name="Worley K.C."/>
            <person name="Wu Y.D."/>
        </authorList>
    </citation>
    <scope>NUCLEOTIDE SEQUENCE [LARGE SCALE GENOMIC DNA]</scope>
    <source>
        <strain evidence="12">Harm_GR_Male_#8</strain>
        <tissue evidence="12">Whole organism</tissue>
    </source>
</reference>
<organism evidence="12 13">
    <name type="scientific">Helicoverpa armigera</name>
    <name type="common">Cotton bollworm</name>
    <name type="synonym">Heliothis armigera</name>
    <dbReference type="NCBI Taxonomy" id="29058"/>
    <lineage>
        <taxon>Eukaryota</taxon>
        <taxon>Metazoa</taxon>
        <taxon>Ecdysozoa</taxon>
        <taxon>Arthropoda</taxon>
        <taxon>Hexapoda</taxon>
        <taxon>Insecta</taxon>
        <taxon>Pterygota</taxon>
        <taxon>Neoptera</taxon>
        <taxon>Endopterygota</taxon>
        <taxon>Lepidoptera</taxon>
        <taxon>Glossata</taxon>
        <taxon>Ditrysia</taxon>
        <taxon>Noctuoidea</taxon>
        <taxon>Noctuidae</taxon>
        <taxon>Heliothinae</taxon>
        <taxon>Helicoverpa</taxon>
    </lineage>
</organism>
<evidence type="ECO:0000256" key="6">
    <source>
        <dbReference type="ARBA" id="ARBA00023163"/>
    </source>
</evidence>
<dbReference type="GO" id="GO:0042796">
    <property type="term" value="P:snRNA transcription by RNA polymerase III"/>
    <property type="evidence" value="ECO:0007669"/>
    <property type="project" value="TreeGrafter"/>
</dbReference>
<feature type="compositionally biased region" description="Polar residues" evidence="11">
    <location>
        <begin position="23"/>
        <end position="35"/>
    </location>
</feature>
<feature type="region of interest" description="Disordered" evidence="11">
    <location>
        <begin position="51"/>
        <end position="81"/>
    </location>
</feature>
<keyword evidence="5" id="KW-0238">DNA-binding</keyword>
<dbReference type="GO" id="GO:0019185">
    <property type="term" value="C:snRNA-activating protein complex"/>
    <property type="evidence" value="ECO:0007669"/>
    <property type="project" value="TreeGrafter"/>
</dbReference>
<evidence type="ECO:0000256" key="7">
    <source>
        <dbReference type="ARBA" id="ARBA00023242"/>
    </source>
</evidence>
<evidence type="ECO:0000256" key="5">
    <source>
        <dbReference type="ARBA" id="ARBA00023125"/>
    </source>
</evidence>
<keyword evidence="6" id="KW-0804">Transcription</keyword>
<dbReference type="InterPro" id="IPR022042">
    <property type="entry name" value="snRNA-activating_su3"/>
</dbReference>
<feature type="compositionally biased region" description="Polar residues" evidence="11">
    <location>
        <begin position="93"/>
        <end position="110"/>
    </location>
</feature>
<protein>
    <recommendedName>
        <fullName evidence="3">snRNA-activating protein complex subunit 3</fullName>
    </recommendedName>
    <alternativeName>
        <fullName evidence="10">Small nuclear RNA-activating complex polypeptide 3</fullName>
    </alternativeName>
</protein>
<evidence type="ECO:0000313" key="12">
    <source>
        <dbReference type="EMBL" id="PZC76912.1"/>
    </source>
</evidence>
<evidence type="ECO:0000256" key="1">
    <source>
        <dbReference type="ARBA" id="ARBA00004123"/>
    </source>
</evidence>
<gene>
    <name evidence="12" type="primary">HaOG204009</name>
    <name evidence="12" type="ORF">B5X24_HaOG204009</name>
</gene>
<comment type="similarity">
    <text evidence="2">Belongs to the SNAPC3/SRD2 family.</text>
</comment>
<evidence type="ECO:0000256" key="2">
    <source>
        <dbReference type="ARBA" id="ARBA00010410"/>
    </source>
</evidence>
<dbReference type="PANTHER" id="PTHR13421:SF16">
    <property type="entry name" value="SNRNA-ACTIVATING PROTEIN COMPLEX SUBUNIT 3"/>
    <property type="match status" value="1"/>
</dbReference>
<evidence type="ECO:0000256" key="4">
    <source>
        <dbReference type="ARBA" id="ARBA00023015"/>
    </source>
</evidence>
<dbReference type="Pfam" id="PF12251">
    <property type="entry name" value="SNAPC3"/>
    <property type="match status" value="1"/>
</dbReference>
<proteinExistence type="inferred from homology"/>
<evidence type="ECO:0000256" key="11">
    <source>
        <dbReference type="SAM" id="MobiDB-lite"/>
    </source>
</evidence>
<dbReference type="PANTHER" id="PTHR13421">
    <property type="entry name" value="SNRNA-ACTIVATING PROTEIN COMPLEX SUBUNIT 3"/>
    <property type="match status" value="1"/>
</dbReference>
<evidence type="ECO:0000256" key="10">
    <source>
        <dbReference type="ARBA" id="ARBA00029606"/>
    </source>
</evidence>
<evidence type="ECO:0000256" key="9">
    <source>
        <dbReference type="ARBA" id="ARBA00025958"/>
    </source>
</evidence>
<comment type="subunit">
    <text evidence="9">Part of the SNAPc complex composed of 5 subunits: SNAPC1, SNAPC2, SNAPC3, SNAPC4 and SNAPC5. SNAPC3 interacts with SNAPC1.</text>
</comment>
<feature type="compositionally biased region" description="Polar residues" evidence="11">
    <location>
        <begin position="1"/>
        <end position="16"/>
    </location>
</feature>
<sequence length="553" mass="62770">MSSSSENPAPSCNENPNVEEGSDNTNGNNSIVTSQEEIKLEIELEMLNSSKEDITAADKEDSDEGTIDDKISNENAPNTSVEEAQNAITVNVPCNSDSEQNKDQASQENVVTERTDPIPGCSGTCTGDPVIPPLFHNSNVQLFTEDTGPQMYHLKGNLVTAPIITKNLPKVFEYLPIHGKPQESKSLKEYYSNKIKEFVGCGLSDYEFKQLEDYCSPEHLKTGKEIIMGTNVPLMGVMGMIPKDNHLIERDEQPDLCIVKKNKMRNDKDTKGLFVKKLKYRSVRNLPFTQEVYHLKPGTPTEESPDVDLEPGKDILYRVRVYRPYTYNLARDRFTRTRHSVFCSDIILTGRHKLSDLRDRFVCHNDFDMRVDVSNNPDMLPNTKAKEVFPSGFLFINNAFYVDSREGCIDYSAPIREWALRKKIGAFPKYDMCDVRLDELVLKLGYPEVYVHQGNCEHVFLFSEIRLLSPSDPPRLYNYPCSSAIAQNQTVYCTTCAEFPAKWIVVGCARVPFDPAFFCETCFRQYLYKDGQKIGEFKAYSYRGNALNVLKPQ</sequence>
<comment type="subcellular location">
    <subcellularLocation>
        <location evidence="1">Nucleus</location>
    </subcellularLocation>
</comment>
<dbReference type="GO" id="GO:0001046">
    <property type="term" value="F:core promoter sequence-specific DNA binding"/>
    <property type="evidence" value="ECO:0007669"/>
    <property type="project" value="TreeGrafter"/>
</dbReference>
<feature type="region of interest" description="Disordered" evidence="11">
    <location>
        <begin position="1"/>
        <end position="37"/>
    </location>
</feature>
<keyword evidence="4" id="KW-0805">Transcription regulation</keyword>
<evidence type="ECO:0000313" key="13">
    <source>
        <dbReference type="Proteomes" id="UP000249218"/>
    </source>
</evidence>
<accession>A0A2W1BPD6</accession>